<evidence type="ECO:0000313" key="6">
    <source>
        <dbReference type="EMBL" id="WGK82770.1"/>
    </source>
</evidence>
<evidence type="ECO:0000256" key="2">
    <source>
        <dbReference type="SAM" id="SignalP"/>
    </source>
</evidence>
<organism evidence="4">
    <name type="scientific">Vibrio aestuarianus</name>
    <dbReference type="NCBI Taxonomy" id="28171"/>
    <lineage>
        <taxon>Bacteria</taxon>
        <taxon>Pseudomonadati</taxon>
        <taxon>Pseudomonadota</taxon>
        <taxon>Gammaproteobacteria</taxon>
        <taxon>Vibrionales</taxon>
        <taxon>Vibrionaceae</taxon>
        <taxon>Vibrio</taxon>
    </lineage>
</organism>
<evidence type="ECO:0000259" key="3">
    <source>
        <dbReference type="Pfam" id="PF13505"/>
    </source>
</evidence>
<dbReference type="EMBL" id="KM588624">
    <property type="protein sequence ID" value="AIY26258.1"/>
    <property type="molecule type" value="Genomic_DNA"/>
</dbReference>
<accession>A0A0A1E8A3</accession>
<keyword evidence="7" id="KW-1185">Reference proteome</keyword>
<dbReference type="Proteomes" id="UP001152658">
    <property type="component" value="Unassembled WGS sequence"/>
</dbReference>
<dbReference type="Proteomes" id="UP001239257">
    <property type="component" value="Chromosome 1"/>
</dbReference>
<evidence type="ECO:0000313" key="5">
    <source>
        <dbReference type="EMBL" id="CAH8227370.1"/>
    </source>
</evidence>
<dbReference type="RefSeq" id="WP_168522107.1">
    <property type="nucleotide sequence ID" value="NZ_CALYLA010000019.1"/>
</dbReference>
<dbReference type="GeneID" id="79917385"/>
<evidence type="ECO:0000313" key="4">
    <source>
        <dbReference type="EMBL" id="AIY26258.1"/>
    </source>
</evidence>
<reference evidence="5" key="3">
    <citation type="submission" date="2022-06" db="EMBL/GenBank/DDBJ databases">
        <authorList>
            <person name="Goudenege D."/>
            <person name="Le Roux F."/>
        </authorList>
    </citation>
    <scope>NUCLEOTIDE SEQUENCE</scope>
    <source>
        <strain evidence="5">12-063</strain>
    </source>
</reference>
<dbReference type="Gene3D" id="2.40.160.20">
    <property type="match status" value="1"/>
</dbReference>
<evidence type="ECO:0000313" key="7">
    <source>
        <dbReference type="Proteomes" id="UP001152658"/>
    </source>
</evidence>
<dbReference type="InterPro" id="IPR027385">
    <property type="entry name" value="Beta-barrel_OMP"/>
</dbReference>
<protein>
    <submittedName>
        <fullName evidence="6">Outer membrane beta-barrel protein</fullName>
    </submittedName>
    <submittedName>
        <fullName evidence="4 5">Outer membrane protein</fullName>
    </submittedName>
</protein>
<dbReference type="EMBL" id="CALYLK010000135">
    <property type="protein sequence ID" value="CAH8227370.1"/>
    <property type="molecule type" value="Genomic_DNA"/>
</dbReference>
<dbReference type="SUPFAM" id="SSF56925">
    <property type="entry name" value="OMPA-like"/>
    <property type="match status" value="1"/>
</dbReference>
<reference evidence="6" key="2">
    <citation type="submission" date="2022-02" db="EMBL/GenBank/DDBJ databases">
        <title>Emergence and expansion in Europe of a Vibrio aestuarianus clonal complex pathogenic for oysters.</title>
        <authorList>
            <person name="Mesnil A."/>
            <person name="Travers M.-A."/>
        </authorList>
    </citation>
    <scope>NUCLEOTIDE SEQUENCE</scope>
    <source>
        <strain evidence="6">U29</strain>
    </source>
</reference>
<evidence type="ECO:0000256" key="1">
    <source>
        <dbReference type="ARBA" id="ARBA00022729"/>
    </source>
</evidence>
<dbReference type="Pfam" id="PF13505">
    <property type="entry name" value="OMP_b-brl"/>
    <property type="match status" value="1"/>
</dbReference>
<feature type="domain" description="Outer membrane protein beta-barrel" evidence="3">
    <location>
        <begin position="6"/>
        <end position="160"/>
    </location>
</feature>
<dbReference type="InterPro" id="IPR011250">
    <property type="entry name" value="OMP/PagP_B-barrel"/>
</dbReference>
<feature type="chain" id="PRO_5044540602" evidence="2">
    <location>
        <begin position="20"/>
        <end position="161"/>
    </location>
</feature>
<gene>
    <name evidence="6" type="ORF">PYE51_05865</name>
    <name evidence="5" type="ORF">VAE063_940381</name>
</gene>
<dbReference type="EMBL" id="CP118709">
    <property type="protein sequence ID" value="WGK82770.1"/>
    <property type="molecule type" value="Genomic_DNA"/>
</dbReference>
<proteinExistence type="predicted"/>
<reference evidence="4" key="1">
    <citation type="journal article" date="2014" name="PLoS ONE">
        <title>Characterization of the secretomes of two vibrios pathogenic to mollusks.</title>
        <authorList>
            <person name="Madec S."/>
            <person name="Pichereau V."/>
            <person name="Jacq A."/>
            <person name="Paillard M."/>
            <person name="Boisset C."/>
            <person name="Guerard F."/>
            <person name="Paillard C."/>
            <person name="Nicolas J.L."/>
        </authorList>
    </citation>
    <scope>NUCLEOTIDE SEQUENCE</scope>
    <source>
        <strain evidence="4">02-041</strain>
    </source>
</reference>
<dbReference type="AlphaFoldDB" id="A0A0A1E8A3"/>
<sequence length="161" mass="17235">MKKTLLALALIGASSTAFADSWIYGGASVGQSDLDSETSTSYNIHIGTGILPFIGIEGGYTDHGKFEYTGGDLKASSVYFAVKPSINFGPLQIYAKGGIHSWDLTDSRAAFSDDDGFDFMYGVGADYGVFGPISLGANYMYYVMDKKDVGTLSFTVSFNFL</sequence>
<name>A0A0A1E8A3_9VIBR</name>
<feature type="signal peptide" evidence="2">
    <location>
        <begin position="1"/>
        <end position="19"/>
    </location>
</feature>
<keyword evidence="1 2" id="KW-0732">Signal</keyword>